<comment type="subcellular location">
    <subcellularLocation>
        <location evidence="1">Plastid</location>
        <location evidence="1">Chloroplast inner membrane</location>
        <topology evidence="1">Multi-pass membrane protein</topology>
    </subcellularLocation>
</comment>
<dbReference type="OrthoDB" id="1695362at2759"/>
<dbReference type="Proteomes" id="UP000489600">
    <property type="component" value="Unassembled WGS sequence"/>
</dbReference>
<evidence type="ECO:0000256" key="1">
    <source>
        <dbReference type="ARBA" id="ARBA00004478"/>
    </source>
</evidence>
<keyword evidence="5 7" id="KW-1133">Transmembrane helix</keyword>
<dbReference type="EMBL" id="CABITT030000008">
    <property type="protein sequence ID" value="VVB16180.1"/>
    <property type="molecule type" value="Genomic_DNA"/>
</dbReference>
<dbReference type="AlphaFoldDB" id="A0A565CR61"/>
<proteinExistence type="inferred from homology"/>
<keyword evidence="4" id="KW-0934">Plastid</keyword>
<sequence length="88" mass="9760">MARVGGVFLPVIKSLSLSVGSKPAREVGVVLSNPWITWFKAASVTAFFSLLLTPLIVYKLYPPTQRKIREQKKIKARAVAEKRALALH</sequence>
<dbReference type="InterPro" id="IPR030676">
    <property type="entry name" value="CitT-rel"/>
</dbReference>
<dbReference type="GO" id="GO:0009706">
    <property type="term" value="C:chloroplast inner membrane"/>
    <property type="evidence" value="ECO:0007669"/>
    <property type="project" value="UniProtKB-SubCell"/>
</dbReference>
<keyword evidence="3 7" id="KW-0812">Transmembrane</keyword>
<dbReference type="InterPro" id="IPR001898">
    <property type="entry name" value="SLC13A/DASS"/>
</dbReference>
<organism evidence="8 9">
    <name type="scientific">Arabis nemorensis</name>
    <dbReference type="NCBI Taxonomy" id="586526"/>
    <lineage>
        <taxon>Eukaryota</taxon>
        <taxon>Viridiplantae</taxon>
        <taxon>Streptophyta</taxon>
        <taxon>Embryophyta</taxon>
        <taxon>Tracheophyta</taxon>
        <taxon>Spermatophyta</taxon>
        <taxon>Magnoliopsida</taxon>
        <taxon>eudicotyledons</taxon>
        <taxon>Gunneridae</taxon>
        <taxon>Pentapetalae</taxon>
        <taxon>rosids</taxon>
        <taxon>malvids</taxon>
        <taxon>Brassicales</taxon>
        <taxon>Brassicaceae</taxon>
        <taxon>Arabideae</taxon>
        <taxon>Arabis</taxon>
    </lineage>
</organism>
<evidence type="ECO:0000256" key="7">
    <source>
        <dbReference type="SAM" id="Phobius"/>
    </source>
</evidence>
<evidence type="ECO:0000313" key="8">
    <source>
        <dbReference type="EMBL" id="VVB16180.1"/>
    </source>
</evidence>
<evidence type="ECO:0000256" key="3">
    <source>
        <dbReference type="ARBA" id="ARBA00022692"/>
    </source>
</evidence>
<keyword evidence="9" id="KW-1185">Reference proteome</keyword>
<evidence type="ECO:0000256" key="4">
    <source>
        <dbReference type="ARBA" id="ARBA00022780"/>
    </source>
</evidence>
<protein>
    <submittedName>
        <fullName evidence="8">Uncharacterized protein</fullName>
    </submittedName>
</protein>
<dbReference type="GO" id="GO:0015140">
    <property type="term" value="F:malate transmembrane transporter activity"/>
    <property type="evidence" value="ECO:0007669"/>
    <property type="project" value="UniProtKB-ARBA"/>
</dbReference>
<evidence type="ECO:0000256" key="5">
    <source>
        <dbReference type="ARBA" id="ARBA00022989"/>
    </source>
</evidence>
<keyword evidence="4" id="KW-1001">Plastid inner membrane</keyword>
<evidence type="ECO:0000256" key="6">
    <source>
        <dbReference type="ARBA" id="ARBA00023136"/>
    </source>
</evidence>
<comment type="caution">
    <text evidence="8">The sequence shown here is derived from an EMBL/GenBank/DDBJ whole genome shotgun (WGS) entry which is preliminary data.</text>
</comment>
<comment type="similarity">
    <text evidence="2">Belongs to the SLC13A/DASS transporter (TC 2.A.47) family. DIT1 subfamily.</text>
</comment>
<evidence type="ECO:0000256" key="2">
    <source>
        <dbReference type="ARBA" id="ARBA00007349"/>
    </source>
</evidence>
<dbReference type="Pfam" id="PF00939">
    <property type="entry name" value="Na_sulph_symp"/>
    <property type="match status" value="1"/>
</dbReference>
<gene>
    <name evidence="8" type="ORF">ANE_LOCUS26624</name>
</gene>
<feature type="transmembrane region" description="Helical" evidence="7">
    <location>
        <begin position="36"/>
        <end position="61"/>
    </location>
</feature>
<name>A0A565CR61_9BRAS</name>
<evidence type="ECO:0000313" key="9">
    <source>
        <dbReference type="Proteomes" id="UP000489600"/>
    </source>
</evidence>
<reference evidence="8" key="1">
    <citation type="submission" date="2019-07" db="EMBL/GenBank/DDBJ databases">
        <authorList>
            <person name="Dittberner H."/>
        </authorList>
    </citation>
    <scope>NUCLEOTIDE SEQUENCE [LARGE SCALE GENOMIC DNA]</scope>
</reference>
<dbReference type="PANTHER" id="PTHR42826">
    <property type="entry name" value="DICARBOXYLATE TRANSPORTER 2.1, CHLOROPLASTIC"/>
    <property type="match status" value="1"/>
</dbReference>
<accession>A0A565CR61</accession>
<keyword evidence="6 7" id="KW-0472">Membrane</keyword>